<dbReference type="Proteomes" id="UP000183975">
    <property type="component" value="Unassembled WGS sequence"/>
</dbReference>
<keyword evidence="1 5" id="KW-0032">Aminotransferase</keyword>
<evidence type="ECO:0000256" key="4">
    <source>
        <dbReference type="ARBA" id="ARBA00022898"/>
    </source>
</evidence>
<dbReference type="RefSeq" id="WP_072848200.1">
    <property type="nucleotide sequence ID" value="NZ_FRAH01000004.1"/>
</dbReference>
<dbReference type="GO" id="GO:0005737">
    <property type="term" value="C:cytoplasm"/>
    <property type="evidence" value="ECO:0007669"/>
    <property type="project" value="UniProtKB-SubCell"/>
</dbReference>
<dbReference type="HAMAP" id="MF_01107">
    <property type="entry name" value="ArgD_aminotrans_3"/>
    <property type="match status" value="1"/>
</dbReference>
<feature type="binding site" evidence="5">
    <location>
        <position position="281"/>
    </location>
    <ligand>
        <name>pyridoxal 5'-phosphate</name>
        <dbReference type="ChEBI" id="CHEBI:597326"/>
    </ligand>
</feature>
<dbReference type="GO" id="GO:0003992">
    <property type="term" value="F:N2-acetyl-L-ornithine:2-oxoglutarate 5-aminotransferase activity"/>
    <property type="evidence" value="ECO:0007669"/>
    <property type="project" value="UniProtKB-UniRule"/>
</dbReference>
<dbReference type="OrthoDB" id="9801052at2"/>
<dbReference type="InterPro" id="IPR015421">
    <property type="entry name" value="PyrdxlP-dep_Trfase_major"/>
</dbReference>
<organism evidence="6 7">
    <name type="scientific">Anaerotignum lactatifermentans DSM 14214</name>
    <dbReference type="NCBI Taxonomy" id="1121323"/>
    <lineage>
        <taxon>Bacteria</taxon>
        <taxon>Bacillati</taxon>
        <taxon>Bacillota</taxon>
        <taxon>Clostridia</taxon>
        <taxon>Lachnospirales</taxon>
        <taxon>Anaerotignaceae</taxon>
        <taxon>Anaerotignum</taxon>
    </lineage>
</organism>
<keyword evidence="4 5" id="KW-0663">Pyridoxal phosphate</keyword>
<keyword evidence="5" id="KW-0963">Cytoplasm</keyword>
<dbReference type="InterPro" id="IPR004636">
    <property type="entry name" value="AcOrn/SuccOrn_fam"/>
</dbReference>
<dbReference type="PANTHER" id="PTHR11986">
    <property type="entry name" value="AMINOTRANSFERASE CLASS III"/>
    <property type="match status" value="1"/>
</dbReference>
<dbReference type="Pfam" id="PF00202">
    <property type="entry name" value="Aminotran_3"/>
    <property type="match status" value="1"/>
</dbReference>
<feature type="binding site" evidence="5">
    <location>
        <begin position="105"/>
        <end position="106"/>
    </location>
    <ligand>
        <name>pyridoxal 5'-phosphate</name>
        <dbReference type="ChEBI" id="CHEBI:597326"/>
    </ligand>
</feature>
<evidence type="ECO:0000256" key="5">
    <source>
        <dbReference type="HAMAP-Rule" id="MF_01107"/>
    </source>
</evidence>
<keyword evidence="5" id="KW-0055">Arginine biosynthesis</keyword>
<evidence type="ECO:0000256" key="3">
    <source>
        <dbReference type="ARBA" id="ARBA00022679"/>
    </source>
</evidence>
<dbReference type="EC" id="2.6.1.11" evidence="5"/>
<feature type="binding site" evidence="5">
    <location>
        <position position="141"/>
    </location>
    <ligand>
        <name>N(2)-acetyl-L-ornithine</name>
        <dbReference type="ChEBI" id="CHEBI:57805"/>
    </ligand>
</feature>
<dbReference type="NCBIfam" id="TIGR00707">
    <property type="entry name" value="argD"/>
    <property type="match status" value="1"/>
</dbReference>
<dbReference type="Gene3D" id="3.90.1150.10">
    <property type="entry name" value="Aspartate Aminotransferase, domain 1"/>
    <property type="match status" value="1"/>
</dbReference>
<dbReference type="CDD" id="cd00610">
    <property type="entry name" value="OAT_like"/>
    <property type="match status" value="1"/>
</dbReference>
<dbReference type="InterPro" id="IPR015422">
    <property type="entry name" value="PyrdxlP-dep_Trfase_small"/>
</dbReference>
<dbReference type="AlphaFoldDB" id="A0A1M6KZP0"/>
<keyword evidence="2 5" id="KW-0028">Amino-acid biosynthesis</keyword>
<evidence type="ECO:0000256" key="2">
    <source>
        <dbReference type="ARBA" id="ARBA00022605"/>
    </source>
</evidence>
<protein>
    <recommendedName>
        <fullName evidence="5">Acetylornithine aminotransferase</fullName>
        <shortName evidence="5">ACOAT</shortName>
        <ecNumber evidence="5">2.6.1.11</ecNumber>
    </recommendedName>
</protein>
<dbReference type="GO" id="GO:0042802">
    <property type="term" value="F:identical protein binding"/>
    <property type="evidence" value="ECO:0007669"/>
    <property type="project" value="TreeGrafter"/>
</dbReference>
<dbReference type="GO" id="GO:0006526">
    <property type="term" value="P:L-arginine biosynthetic process"/>
    <property type="evidence" value="ECO:0007669"/>
    <property type="project" value="UniProtKB-UniRule"/>
</dbReference>
<dbReference type="NCBIfam" id="NF002325">
    <property type="entry name" value="PRK01278.1"/>
    <property type="match status" value="1"/>
</dbReference>
<comment type="miscellaneous">
    <text evidence="5">May also have succinyldiaminopimelate aminotransferase activity, thus carrying out the corresponding step in lysine biosynthesis.</text>
</comment>
<dbReference type="SUPFAM" id="SSF53383">
    <property type="entry name" value="PLP-dependent transferases"/>
    <property type="match status" value="1"/>
</dbReference>
<comment type="subunit">
    <text evidence="5">Homodimer.</text>
</comment>
<dbReference type="FunFam" id="3.40.640.10:FF:000004">
    <property type="entry name" value="Acetylornithine aminotransferase"/>
    <property type="match status" value="1"/>
</dbReference>
<proteinExistence type="inferred from homology"/>
<accession>A0A1M6KZP0</accession>
<dbReference type="PANTHER" id="PTHR11986:SF79">
    <property type="entry name" value="ACETYLORNITHINE AMINOTRANSFERASE, MITOCHONDRIAL"/>
    <property type="match status" value="1"/>
</dbReference>
<comment type="catalytic activity">
    <reaction evidence="5">
        <text>N(2)-acetyl-L-ornithine + 2-oxoglutarate = N-acetyl-L-glutamate 5-semialdehyde + L-glutamate</text>
        <dbReference type="Rhea" id="RHEA:18049"/>
        <dbReference type="ChEBI" id="CHEBI:16810"/>
        <dbReference type="ChEBI" id="CHEBI:29123"/>
        <dbReference type="ChEBI" id="CHEBI:29985"/>
        <dbReference type="ChEBI" id="CHEBI:57805"/>
        <dbReference type="EC" id="2.6.1.11"/>
    </reaction>
</comment>
<comment type="cofactor">
    <cofactor evidence="5">
        <name>pyridoxal 5'-phosphate</name>
        <dbReference type="ChEBI" id="CHEBI:597326"/>
    </cofactor>
    <text evidence="5">Binds 1 pyridoxal phosphate per subunit.</text>
</comment>
<evidence type="ECO:0000313" key="7">
    <source>
        <dbReference type="Proteomes" id="UP000183975"/>
    </source>
</evidence>
<sequence>MDFQTAKQYDDEYIIHSYGRFPVLLTKGKGATVQDDTGKTYIDFTSGIGVNALGFCDDNWVQAVSAQLQSLQHTSNLYYTEPCIQAAKLLCEKSGMKKVFFGNSGAEANEGVIKAARKYSFLKYGASRNKIIALQNSFHGRTMAALSATGQDAYHNFFFPFVDGFVFAKANDFADILSKMTDDVCAVILETVQGEGGVVPLDKEYVQAVAKACKEKDILLIVDEVQTGMGRTGSLFSYQQFGIQPDLVSCAKGLGGGLPIGAVLFGEKTETVFVPGDHGSTFGGNPVVCAGAVHILNTMDEAFLQDVQKKGAYLKEKIEKMPHVENVAGLGMMLGIQLDVEAKPVINALLEAGLLVLSAKTKIRLLPPLTITQEELDKGLTILEQTLASL</sequence>
<dbReference type="UniPathway" id="UPA00068">
    <property type="reaction ID" value="UER00109"/>
</dbReference>
<feature type="binding site" evidence="5">
    <location>
        <position position="280"/>
    </location>
    <ligand>
        <name>N(2)-acetyl-L-ornithine</name>
        <dbReference type="ChEBI" id="CHEBI:57805"/>
    </ligand>
</feature>
<keyword evidence="3 5" id="KW-0808">Transferase</keyword>
<dbReference type="GO" id="GO:0030170">
    <property type="term" value="F:pyridoxal phosphate binding"/>
    <property type="evidence" value="ECO:0007669"/>
    <property type="project" value="InterPro"/>
</dbReference>
<comment type="similarity">
    <text evidence="5">Belongs to the class-III pyridoxal-phosphate-dependent aminotransferase family. ArgD subfamily.</text>
</comment>
<feature type="modified residue" description="N6-(pyridoxal phosphate)lysine" evidence="5">
    <location>
        <position position="252"/>
    </location>
</feature>
<evidence type="ECO:0000256" key="1">
    <source>
        <dbReference type="ARBA" id="ARBA00022576"/>
    </source>
</evidence>
<comment type="subcellular location">
    <subcellularLocation>
        <location evidence="5">Cytoplasm</location>
    </subcellularLocation>
</comment>
<dbReference type="InterPro" id="IPR050103">
    <property type="entry name" value="Class-III_PLP-dep_AT"/>
</dbReference>
<keyword evidence="7" id="KW-1185">Reference proteome</keyword>
<name>A0A1M6KZP0_9FIRM</name>
<dbReference type="InterPro" id="IPR005814">
    <property type="entry name" value="Aminotrans_3"/>
</dbReference>
<feature type="binding site" evidence="5">
    <location>
        <position position="138"/>
    </location>
    <ligand>
        <name>pyridoxal 5'-phosphate</name>
        <dbReference type="ChEBI" id="CHEBI:597326"/>
    </ligand>
</feature>
<dbReference type="PIRSF" id="PIRSF000521">
    <property type="entry name" value="Transaminase_4ab_Lys_Orn"/>
    <property type="match status" value="1"/>
</dbReference>
<evidence type="ECO:0000313" key="6">
    <source>
        <dbReference type="EMBL" id="SHJ64448.1"/>
    </source>
</evidence>
<dbReference type="Gene3D" id="3.40.640.10">
    <property type="entry name" value="Type I PLP-dependent aspartate aminotransferase-like (Major domain)"/>
    <property type="match status" value="1"/>
</dbReference>
<dbReference type="InterPro" id="IPR015424">
    <property type="entry name" value="PyrdxlP-dep_Trfase"/>
</dbReference>
<feature type="binding site" evidence="5">
    <location>
        <begin position="223"/>
        <end position="226"/>
    </location>
    <ligand>
        <name>pyridoxal 5'-phosphate</name>
        <dbReference type="ChEBI" id="CHEBI:597326"/>
    </ligand>
</feature>
<dbReference type="InterPro" id="IPR049704">
    <property type="entry name" value="Aminotrans_3_PPA_site"/>
</dbReference>
<dbReference type="EMBL" id="FRAH01000004">
    <property type="protein sequence ID" value="SHJ64448.1"/>
    <property type="molecule type" value="Genomic_DNA"/>
</dbReference>
<reference evidence="6 7" key="1">
    <citation type="submission" date="2016-11" db="EMBL/GenBank/DDBJ databases">
        <authorList>
            <person name="Jaros S."/>
            <person name="Januszkiewicz K."/>
            <person name="Wedrychowicz H."/>
        </authorList>
    </citation>
    <scope>NUCLEOTIDE SEQUENCE [LARGE SCALE GENOMIC DNA]</scope>
    <source>
        <strain evidence="6 7">DSM 14214</strain>
    </source>
</reference>
<dbReference type="PROSITE" id="PS00600">
    <property type="entry name" value="AA_TRANSFER_CLASS_3"/>
    <property type="match status" value="1"/>
</dbReference>
<gene>
    <name evidence="5" type="primary">argD</name>
    <name evidence="6" type="ORF">SAMN02745138_00233</name>
</gene>
<comment type="pathway">
    <text evidence="5">Amino-acid biosynthesis; L-arginine biosynthesis; N(2)-acetyl-L-ornithine from L-glutamate: step 4/4.</text>
</comment>